<keyword evidence="1" id="KW-0472">Membrane</keyword>
<dbReference type="EMBL" id="BK015876">
    <property type="protein sequence ID" value="DAD71141.1"/>
    <property type="molecule type" value="Genomic_DNA"/>
</dbReference>
<feature type="transmembrane region" description="Helical" evidence="1">
    <location>
        <begin position="15"/>
        <end position="34"/>
    </location>
</feature>
<evidence type="ECO:0000256" key="1">
    <source>
        <dbReference type="SAM" id="Phobius"/>
    </source>
</evidence>
<reference evidence="2" key="1">
    <citation type="journal article" date="2021" name="Proc. Natl. Acad. Sci. U.S.A.">
        <title>A Catalog of Tens of Thousands of Viruses from Human Metagenomes Reveals Hidden Associations with Chronic Diseases.</title>
        <authorList>
            <person name="Tisza M.J."/>
            <person name="Buck C.B."/>
        </authorList>
    </citation>
    <scope>NUCLEOTIDE SEQUENCE</scope>
    <source>
        <strain evidence="2">CtiuS14</strain>
    </source>
</reference>
<evidence type="ECO:0000313" key="2">
    <source>
        <dbReference type="EMBL" id="DAD71141.1"/>
    </source>
</evidence>
<accession>A0A8S5LM44</accession>
<keyword evidence="1" id="KW-0812">Transmembrane</keyword>
<proteinExistence type="predicted"/>
<organism evidence="2">
    <name type="scientific">Podoviridae sp. ctiuS14</name>
    <dbReference type="NCBI Taxonomy" id="2827620"/>
    <lineage>
        <taxon>Viruses</taxon>
        <taxon>Duplodnaviria</taxon>
        <taxon>Heunggongvirae</taxon>
        <taxon>Uroviricota</taxon>
        <taxon>Caudoviricetes</taxon>
    </lineage>
</organism>
<name>A0A8S5LM44_9CAUD</name>
<sequence>MWTALLPSLLKFKEVLLVLFSVTCFTIGGGYIFTKATDNFTVALDKKTEEITSLKLKNVVLQSSLDDCKKAVNDQNTKIKELEVTQPDFEKIKAELEKKYKKRNIPTKDANCEQKVKYYEERAYESSKN</sequence>
<protein>
    <submittedName>
        <fullName evidence="2">Uncharacterized protein</fullName>
    </submittedName>
</protein>
<keyword evidence="1" id="KW-1133">Transmembrane helix</keyword>